<feature type="domain" description="LXG" evidence="2">
    <location>
        <begin position="1"/>
        <end position="226"/>
    </location>
</feature>
<dbReference type="InterPro" id="IPR006829">
    <property type="entry name" value="LXG_dom"/>
</dbReference>
<accession>A0A7X0XFG0</accession>
<dbReference type="EMBL" id="JAASTX010000026">
    <property type="protein sequence ID" value="MBC1493132.1"/>
    <property type="molecule type" value="Genomic_DNA"/>
</dbReference>
<name>A0A7X0XFG0_9LIST</name>
<sequence length="522" mass="58394">MTRIDIAEVTHFRSQLRATNQEITPRIEALKQAVTDYLNDRSITGEAIQASKEYYTGAYIQLCGSMKQTLKMSEDKLQQYIQDFHSQVDSSHNARLDADGIYDLDQKINGFENRMESLTAEISAINGTQKASELNYLATQIFEAHKKEEILAKYLDFERSHANFFNELGELAYYIKQVLQDIQKNIHFDRVTGTYSVDKLNPTNFKELSRLYASQQAIDDKIKEIENIGLTPVIPNGNSAGFMMHDGQLNTMATLGFVNEQIIYWQNESTFRELFLVGSSYRVLYGIDAVTGQHVMDSRLAFDLLVLASSAFGVSSFATRFGAAKTASFDKNVVLKNIEASKAARASSNFNVYASKEKSVLRDVEERIYGTEKASESKSIITSEMEEKILWGQRKNPNKNEIIGGHSSTINNSNPNYATETIKINSERTRDIKFTTQFPDGNLAKIKNSTVFPDGWSDTKILDSIKDIGNSSPISVRGRDGATFHRAIVDGVEIDVIKLGDNIVSGYPTGKVNAPFPGGFTR</sequence>
<gene>
    <name evidence="3" type="ORF">HCI99_15030</name>
</gene>
<protein>
    <submittedName>
        <fullName evidence="3">Transposase</fullName>
    </submittedName>
</protein>
<comment type="similarity">
    <text evidence="1">In the N-terminal section; belongs to the LXG family.</text>
</comment>
<dbReference type="PROSITE" id="PS51756">
    <property type="entry name" value="LXG"/>
    <property type="match status" value="1"/>
</dbReference>
<evidence type="ECO:0000256" key="1">
    <source>
        <dbReference type="ARBA" id="ARBA00034117"/>
    </source>
</evidence>
<dbReference type="Pfam" id="PF04740">
    <property type="entry name" value="LXG"/>
    <property type="match status" value="1"/>
</dbReference>
<evidence type="ECO:0000313" key="3">
    <source>
        <dbReference type="EMBL" id="MBC1493132.1"/>
    </source>
</evidence>
<evidence type="ECO:0000259" key="2">
    <source>
        <dbReference type="PROSITE" id="PS51756"/>
    </source>
</evidence>
<reference evidence="3 4" key="1">
    <citation type="submission" date="2020-03" db="EMBL/GenBank/DDBJ databases">
        <title>Soil Listeria distribution.</title>
        <authorList>
            <person name="Liao J."/>
            <person name="Wiedmann M."/>
        </authorList>
    </citation>
    <scope>NUCLEOTIDE SEQUENCE [LARGE SCALE GENOMIC DNA]</scope>
    <source>
        <strain evidence="3 4">FSL L7-1547</strain>
    </source>
</reference>
<dbReference type="InterPro" id="IPR029501">
    <property type="entry name" value="EndoU_bac"/>
</dbReference>
<dbReference type="GO" id="GO:0004519">
    <property type="term" value="F:endonuclease activity"/>
    <property type="evidence" value="ECO:0007669"/>
    <property type="project" value="InterPro"/>
</dbReference>
<dbReference type="RefSeq" id="WP_185418213.1">
    <property type="nucleotide sequence ID" value="NZ_JAASTX010000026.1"/>
</dbReference>
<proteinExistence type="inferred from homology"/>
<dbReference type="AlphaFoldDB" id="A0A7X0XFG0"/>
<evidence type="ECO:0000313" key="4">
    <source>
        <dbReference type="Proteomes" id="UP000533953"/>
    </source>
</evidence>
<dbReference type="Pfam" id="PF14436">
    <property type="entry name" value="EndoU_bacteria"/>
    <property type="match status" value="1"/>
</dbReference>
<comment type="caution">
    <text evidence="3">The sequence shown here is derived from an EMBL/GenBank/DDBJ whole genome shotgun (WGS) entry which is preliminary data.</text>
</comment>
<dbReference type="Proteomes" id="UP000533953">
    <property type="component" value="Unassembled WGS sequence"/>
</dbReference>
<organism evidence="3 4">
    <name type="scientific">Listeria booriae</name>
    <dbReference type="NCBI Taxonomy" id="1552123"/>
    <lineage>
        <taxon>Bacteria</taxon>
        <taxon>Bacillati</taxon>
        <taxon>Bacillota</taxon>
        <taxon>Bacilli</taxon>
        <taxon>Bacillales</taxon>
        <taxon>Listeriaceae</taxon>
        <taxon>Listeria</taxon>
    </lineage>
</organism>